<dbReference type="OrthoDB" id="3946221at2759"/>
<dbReference type="InterPro" id="IPR017956">
    <property type="entry name" value="AT_hook_DNA-bd_motif"/>
</dbReference>
<feature type="compositionally biased region" description="Basic and acidic residues" evidence="1">
    <location>
        <begin position="1396"/>
        <end position="1405"/>
    </location>
</feature>
<evidence type="ECO:0000313" key="2">
    <source>
        <dbReference type="EMBL" id="KAI6781849.1"/>
    </source>
</evidence>
<feature type="compositionally biased region" description="Polar residues" evidence="1">
    <location>
        <begin position="999"/>
        <end position="1014"/>
    </location>
</feature>
<dbReference type="EMBL" id="JAGIXG020000018">
    <property type="protein sequence ID" value="KAI6781849.1"/>
    <property type="molecule type" value="Genomic_DNA"/>
</dbReference>
<feature type="compositionally biased region" description="Polar residues" evidence="1">
    <location>
        <begin position="1234"/>
        <end position="1251"/>
    </location>
</feature>
<feature type="compositionally biased region" description="Polar residues" evidence="1">
    <location>
        <begin position="948"/>
        <end position="959"/>
    </location>
</feature>
<feature type="compositionally biased region" description="Polar residues" evidence="1">
    <location>
        <begin position="891"/>
        <end position="910"/>
    </location>
</feature>
<feature type="compositionally biased region" description="Polar residues" evidence="1">
    <location>
        <begin position="1298"/>
        <end position="1310"/>
    </location>
</feature>
<feature type="compositionally biased region" description="Low complexity" evidence="1">
    <location>
        <begin position="1154"/>
        <end position="1165"/>
    </location>
</feature>
<keyword evidence="3" id="KW-1185">Reference proteome</keyword>
<proteinExistence type="predicted"/>
<feature type="compositionally biased region" description="Basic and acidic residues" evidence="1">
    <location>
        <begin position="465"/>
        <end position="480"/>
    </location>
</feature>
<feature type="compositionally biased region" description="Polar residues" evidence="1">
    <location>
        <begin position="788"/>
        <end position="813"/>
    </location>
</feature>
<feature type="compositionally biased region" description="Acidic residues" evidence="1">
    <location>
        <begin position="273"/>
        <end position="287"/>
    </location>
</feature>
<feature type="compositionally biased region" description="Polar residues" evidence="1">
    <location>
        <begin position="1422"/>
        <end position="1451"/>
    </location>
</feature>
<feature type="compositionally biased region" description="Polar residues" evidence="1">
    <location>
        <begin position="642"/>
        <end position="657"/>
    </location>
</feature>
<feature type="compositionally biased region" description="Polar residues" evidence="1">
    <location>
        <begin position="192"/>
        <end position="218"/>
    </location>
</feature>
<gene>
    <name evidence="2" type="ORF">J7T54_005015</name>
</gene>
<dbReference type="GO" id="GO:0003677">
    <property type="term" value="F:DNA binding"/>
    <property type="evidence" value="ECO:0007669"/>
    <property type="project" value="InterPro"/>
</dbReference>
<feature type="region of interest" description="Disordered" evidence="1">
    <location>
        <begin position="446"/>
        <end position="496"/>
    </location>
</feature>
<evidence type="ECO:0000256" key="1">
    <source>
        <dbReference type="SAM" id="MobiDB-lite"/>
    </source>
</evidence>
<sequence length="1570" mass="171465">MFKRRKSGPIVTDTAPENFSVRWHAIANPATSSLDIMSSPDPLNEEDSYFAPPSSQRSTRSRLSPVRMRSDSPRKQQYELEYGDYRSRSKLLVTLEAQDDAPPSATARKLYSASPFAHRALSATTMRVPLKQSVEEESGPGGDATPRKRGRPRKNNGTPLPSAAKKRKAATPLRPDAKRSNTATEPDPLSGAESQTAPVSAAKSSQLHSLKTLIQPSSDLGVGVEPSSDMVSIPTPTPKRRGRPPKNKSAEPSSVAKESAKATRRRRQALLPEDLEAINEAIPEEPELAPGDDTNQTGLPSLAVGPEHQERSSPQGPESDIWMNTMSNQETPRPRLPTLKPPSGARAKSHISIPSSATSEADSETSGHEGYAADAPSISDAGSIMDAPTYQGPRNDTIAQEDFSMIFVDSIHSYQEFKSSAAGKAPTNLSELDEEEERIVNTTLESLRQSRGSAMAEDSNVDLFEDQKDPQEGRVDHADDNTANMEMHGLETEPEERAVFSAQQQDRMALDADNDNGTMHTEVMVEPEQSGSKDMAEEIVEDELSPNEDIPIPILTELPVPPIEEPVLSSSPATTYQEQAEDPAPLMSSAVQASHRGFSPRWLRTPRGSNVSPLRRRALASTAKQSRPTPLTEEVGDEDTRMYSSPSRRTNNDSNLYEDSFSEIPPAILEAATPGRPKVQPEAEMELDSENGMGEEIGEEYEDMELPPQEDSSRHVEPVEHDPSEEARDPKVEPFQTRYAQDVPAQDETVVDAVGGFANIEDARSPQETEPEDQRELGIRDDAPTLGPVSTDQSHVQTQTQPRASSVVSSAHTESGRLPTPDDTPEDAQPEAPQKVPGSLLADQAAARSEPDVQLQDELAESPQAVEYLQPSQGAVSPERDSRLPEITPLHQLSSPAQEPQSAGSQSTQDKAPRPALSAIVRAGKVLQHVTSDPPSPEDHQPQLRSPFRSSASKESWSGSRDAASGRRLSSSPTRRSTNGHRRTISTERLGEDPFGAGSRSTGQGSFMQALNRSMSEHANRTPGGAEGSTASSMRITPPDDEMSWVAEAGPIDPGLRGDISLQEVVHLRNHPSRSEELRQASAQGGLPPGDDETDIWEFEASRGEPDEPVPHQKLFEGSTAAPIHQEVSVPSPRASRRNFAPRASVSKPEVPSARATTKAMPAAAQEDEEEYSLLDKEKRAAEAAQAPPTASKPRFDLSAFFSSPASIPGMIADRLFPAKGQAASATKKRAAVPTSSMFPSAPQQQPSRPTSEMEAMSSSPVRVQSRRPPPQVEQISTSPGTPERLERPVPARRLNPIPQQRRASTSREATSTVPSTIPTPPRMQLSHEDIARWQQEASQATSSSESNGSPRRFLRPLPPRNASPSKSNIRSPLKPRTPGRVVEFTSSVLEPADEALKGQEEQQQHRSRQQRPLALAEPGKTPSSQPAQSTHVVNEQENQRPPSVRSSRFVQSRIHPTELSPAEWSKRHWTLLDNLLKARRSSPFPLAAPRQSGKLLGKVFKAKGESILIERWHLDIVDAFCAEVGGWDAQTVCKRLFCLVVNEERSVQKQRARQLQKQREREHDAIMFH</sequence>
<accession>A0A9Q0BF24</accession>
<feature type="compositionally biased region" description="Basic and acidic residues" evidence="1">
    <location>
        <begin position="711"/>
        <end position="732"/>
    </location>
</feature>
<feature type="region of interest" description="Disordered" evidence="1">
    <location>
        <begin position="1070"/>
        <end position="1197"/>
    </location>
</feature>
<dbReference type="RefSeq" id="XP_051362705.1">
    <property type="nucleotide sequence ID" value="XM_051506063.1"/>
</dbReference>
<feature type="compositionally biased region" description="Basic and acidic residues" evidence="1">
    <location>
        <begin position="1100"/>
        <end position="1115"/>
    </location>
</feature>
<feature type="compositionally biased region" description="Basic and acidic residues" evidence="1">
    <location>
        <begin position="68"/>
        <end position="83"/>
    </location>
</feature>
<dbReference type="Proteomes" id="UP001055219">
    <property type="component" value="Unassembled WGS sequence"/>
</dbReference>
<reference evidence="2" key="1">
    <citation type="journal article" date="2021" name="J Fungi (Basel)">
        <title>Genomic and Metabolomic Analyses of the Marine Fungus Emericellopsis cladophorae: Insights into Saltwater Adaptability Mechanisms and Its Biosynthetic Potential.</title>
        <authorList>
            <person name="Goncalves M.F.M."/>
            <person name="Hilario S."/>
            <person name="Van de Peer Y."/>
            <person name="Esteves A.C."/>
            <person name="Alves A."/>
        </authorList>
    </citation>
    <scope>NUCLEOTIDE SEQUENCE</scope>
    <source>
        <strain evidence="2">MUM 19.33</strain>
    </source>
</reference>
<name>A0A9Q0BF24_9HYPO</name>
<feature type="region of interest" description="Disordered" evidence="1">
    <location>
        <begin position="31"/>
        <end position="83"/>
    </location>
</feature>
<feature type="compositionally biased region" description="Polar residues" evidence="1">
    <location>
        <begin position="53"/>
        <end position="62"/>
    </location>
</feature>
<feature type="region of interest" description="Disordered" evidence="1">
    <location>
        <begin position="123"/>
        <end position="395"/>
    </location>
</feature>
<feature type="compositionally biased region" description="Low complexity" evidence="1">
    <location>
        <begin position="966"/>
        <end position="977"/>
    </location>
</feature>
<feature type="compositionally biased region" description="Acidic residues" evidence="1">
    <location>
        <begin position="696"/>
        <end position="705"/>
    </location>
</feature>
<protein>
    <submittedName>
        <fullName evidence="2">Uncharacterized protein</fullName>
    </submittedName>
</protein>
<evidence type="ECO:0000313" key="3">
    <source>
        <dbReference type="Proteomes" id="UP001055219"/>
    </source>
</evidence>
<feature type="region of interest" description="Disordered" evidence="1">
    <location>
        <begin position="563"/>
        <end position="1038"/>
    </location>
</feature>
<feature type="compositionally biased region" description="Basic and acidic residues" evidence="1">
    <location>
        <begin position="761"/>
        <end position="783"/>
    </location>
</feature>
<dbReference type="GeneID" id="75831501"/>
<dbReference type="SMART" id="SM00384">
    <property type="entry name" value="AT_hook"/>
    <property type="match status" value="2"/>
</dbReference>
<feature type="compositionally biased region" description="Low complexity" evidence="1">
    <location>
        <begin position="1335"/>
        <end position="1347"/>
    </location>
</feature>
<feature type="region of interest" description="Disordered" evidence="1">
    <location>
        <begin position="1396"/>
        <end position="1453"/>
    </location>
</feature>
<feature type="compositionally biased region" description="Polar residues" evidence="1">
    <location>
        <begin position="312"/>
        <end position="330"/>
    </location>
</feature>
<organism evidence="2 3">
    <name type="scientific">Emericellopsis cladophorae</name>
    <dbReference type="NCBI Taxonomy" id="2686198"/>
    <lineage>
        <taxon>Eukaryota</taxon>
        <taxon>Fungi</taxon>
        <taxon>Dikarya</taxon>
        <taxon>Ascomycota</taxon>
        <taxon>Pezizomycotina</taxon>
        <taxon>Sordariomycetes</taxon>
        <taxon>Hypocreomycetidae</taxon>
        <taxon>Hypocreales</taxon>
        <taxon>Bionectriaceae</taxon>
        <taxon>Emericellopsis</taxon>
    </lineage>
</organism>
<reference evidence="2" key="2">
    <citation type="submission" date="2022-07" db="EMBL/GenBank/DDBJ databases">
        <authorList>
            <person name="Goncalves M.F.M."/>
            <person name="Hilario S."/>
            <person name="Van De Peer Y."/>
            <person name="Esteves A.C."/>
            <person name="Alves A."/>
        </authorList>
    </citation>
    <scope>NUCLEOTIDE SEQUENCE</scope>
    <source>
        <strain evidence="2">MUM 19.33</strain>
    </source>
</reference>
<comment type="caution">
    <text evidence="2">The sequence shown here is derived from an EMBL/GenBank/DDBJ whole genome shotgun (WGS) entry which is preliminary data.</text>
</comment>
<feature type="region of interest" description="Disordered" evidence="1">
    <location>
        <begin position="1220"/>
        <end position="1382"/>
    </location>
</feature>